<dbReference type="PANTHER" id="PTHR33371">
    <property type="entry name" value="INTERMEMBRANE PHOSPHOLIPID TRANSPORT SYSTEM BINDING PROTEIN MLAD-RELATED"/>
    <property type="match status" value="1"/>
</dbReference>
<keyword evidence="1" id="KW-0472">Membrane</keyword>
<dbReference type="PANTHER" id="PTHR33371:SF4">
    <property type="entry name" value="INTERMEMBRANE PHOSPHOLIPID TRANSPORT SYSTEM BINDING PROTEIN MLAD"/>
    <property type="match status" value="1"/>
</dbReference>
<feature type="domain" description="Mce/MlaD" evidence="2">
    <location>
        <begin position="45"/>
        <end position="123"/>
    </location>
</feature>
<proteinExistence type="predicted"/>
<name>A0A8J2U748_9GAMM</name>
<dbReference type="InterPro" id="IPR052336">
    <property type="entry name" value="MlaD_Phospholipid_Transporter"/>
</dbReference>
<dbReference type="Proteomes" id="UP000619743">
    <property type="component" value="Unassembled WGS sequence"/>
</dbReference>
<dbReference type="InterPro" id="IPR030970">
    <property type="entry name" value="ABC_MlaD"/>
</dbReference>
<dbReference type="AlphaFoldDB" id="A0A8J2U748"/>
<sequence length="161" mass="17624">MDRKKQLQQRRIEIAVGLFVVLAIVSIAILSVKVATWGITGGQSTYTVYARFDNIGGLKERAPIKIGGVVIGRVASITLESQYYTPVVELRINSMYDEIAETSSASILTSGLLGEQYVGITPGFVIEDIAMLKDGDYINDTKPALVLEDMIGQFLYNQSDD</sequence>
<evidence type="ECO:0000313" key="3">
    <source>
        <dbReference type="EMBL" id="GGA83165.1"/>
    </source>
</evidence>
<dbReference type="RefSeq" id="WP_371870506.1">
    <property type="nucleotide sequence ID" value="NZ_BMDX01000014.1"/>
</dbReference>
<accession>A0A8J2U748</accession>
<gene>
    <name evidence="3" type="primary">yrbD</name>
    <name evidence="3" type="ORF">GCM10011369_26450</name>
</gene>
<keyword evidence="1" id="KW-0812">Transmembrane</keyword>
<dbReference type="InterPro" id="IPR003399">
    <property type="entry name" value="Mce/MlaD"/>
</dbReference>
<comment type="caution">
    <text evidence="3">The sequence shown here is derived from an EMBL/GenBank/DDBJ whole genome shotgun (WGS) entry which is preliminary data.</text>
</comment>
<organism evidence="3 4">
    <name type="scientific">Neiella marina</name>
    <dbReference type="NCBI Taxonomy" id="508461"/>
    <lineage>
        <taxon>Bacteria</taxon>
        <taxon>Pseudomonadati</taxon>
        <taxon>Pseudomonadota</taxon>
        <taxon>Gammaproteobacteria</taxon>
        <taxon>Alteromonadales</taxon>
        <taxon>Echinimonadaceae</taxon>
        <taxon>Neiella</taxon>
    </lineage>
</organism>
<dbReference type="GO" id="GO:0005543">
    <property type="term" value="F:phospholipid binding"/>
    <property type="evidence" value="ECO:0007669"/>
    <property type="project" value="TreeGrafter"/>
</dbReference>
<feature type="transmembrane region" description="Helical" evidence="1">
    <location>
        <begin position="12"/>
        <end position="32"/>
    </location>
</feature>
<protein>
    <submittedName>
        <fullName evidence="3">Outer membrane lipid asymmetry maintenance protein MlaD</fullName>
    </submittedName>
</protein>
<dbReference type="NCBIfam" id="TIGR04430">
    <property type="entry name" value="OM_asym_MlaD"/>
    <property type="match status" value="1"/>
</dbReference>
<dbReference type="EMBL" id="BMDX01000014">
    <property type="protein sequence ID" value="GGA83165.1"/>
    <property type="molecule type" value="Genomic_DNA"/>
</dbReference>
<evidence type="ECO:0000313" key="4">
    <source>
        <dbReference type="Proteomes" id="UP000619743"/>
    </source>
</evidence>
<evidence type="ECO:0000256" key="1">
    <source>
        <dbReference type="SAM" id="Phobius"/>
    </source>
</evidence>
<dbReference type="GO" id="GO:0005548">
    <property type="term" value="F:phospholipid transporter activity"/>
    <property type="evidence" value="ECO:0007669"/>
    <property type="project" value="TreeGrafter"/>
</dbReference>
<reference evidence="4" key="1">
    <citation type="journal article" date="2019" name="Int. J. Syst. Evol. Microbiol.">
        <title>The Global Catalogue of Microorganisms (GCM) 10K type strain sequencing project: providing services to taxonomists for standard genome sequencing and annotation.</title>
        <authorList>
            <consortium name="The Broad Institute Genomics Platform"/>
            <consortium name="The Broad Institute Genome Sequencing Center for Infectious Disease"/>
            <person name="Wu L."/>
            <person name="Ma J."/>
        </authorList>
    </citation>
    <scope>NUCLEOTIDE SEQUENCE [LARGE SCALE GENOMIC DNA]</scope>
    <source>
        <strain evidence="4">CGMCC 1.10130</strain>
    </source>
</reference>
<evidence type="ECO:0000259" key="2">
    <source>
        <dbReference type="Pfam" id="PF02470"/>
    </source>
</evidence>
<keyword evidence="1" id="KW-1133">Transmembrane helix</keyword>
<keyword evidence="4" id="KW-1185">Reference proteome</keyword>
<dbReference type="Pfam" id="PF02470">
    <property type="entry name" value="MlaD"/>
    <property type="match status" value="1"/>
</dbReference>